<proteinExistence type="evidence at transcript level"/>
<feature type="domain" description="Peptidase M12B" evidence="7">
    <location>
        <begin position="185"/>
        <end position="409"/>
    </location>
</feature>
<evidence type="ECO:0000256" key="5">
    <source>
        <dbReference type="PROSITE-ProRule" id="PRU00276"/>
    </source>
</evidence>
<feature type="binding site" evidence="5">
    <location>
        <position position="347"/>
    </location>
    <ligand>
        <name>Zn(2+)</name>
        <dbReference type="ChEBI" id="CHEBI:29105"/>
        <note>catalytic</note>
    </ligand>
</feature>
<keyword evidence="2" id="KW-0378">Hydrolase</keyword>
<dbReference type="GO" id="GO:0046872">
    <property type="term" value="F:metal ion binding"/>
    <property type="evidence" value="ECO:0007669"/>
    <property type="project" value="UniProtKB-KW"/>
</dbReference>
<dbReference type="InterPro" id="IPR024079">
    <property type="entry name" value="MetalloPept_cat_dom_sf"/>
</dbReference>
<dbReference type="PANTHER" id="PTHR11905">
    <property type="entry name" value="ADAM A DISINTEGRIN AND METALLOPROTEASE DOMAIN"/>
    <property type="match status" value="1"/>
</dbReference>
<reference evidence="8" key="2">
    <citation type="journal article" date="2015" name="J. Proteomics">
        <title>Sexual differences in the sialomes of the zebra tick, Rhipicephalus pulchellus.</title>
        <authorList>
            <person name="Tan A.W."/>
            <person name="Francischetti I.M."/>
            <person name="Slovak M."/>
            <person name="Kini R.M."/>
            <person name="Ribeiro J.M."/>
        </authorList>
    </citation>
    <scope>NUCLEOTIDE SEQUENCE</scope>
    <source>
        <tissue evidence="8">Salivary gland</tissue>
    </source>
</reference>
<name>L7LRD4_RHIPC</name>
<protein>
    <submittedName>
        <fullName evidence="8">Putative tick salivary metalloprotease</fullName>
    </submittedName>
</protein>
<keyword evidence="6" id="KW-0732">Signal</keyword>
<keyword evidence="1 8" id="KW-0645">Protease</keyword>
<dbReference type="GO" id="GO:0006509">
    <property type="term" value="P:membrane protein ectodomain proteolysis"/>
    <property type="evidence" value="ECO:0007669"/>
    <property type="project" value="TreeGrafter"/>
</dbReference>
<dbReference type="AlphaFoldDB" id="L7LRD4"/>
<dbReference type="Gene3D" id="3.40.390.10">
    <property type="entry name" value="Collagenase (Catalytic Domain)"/>
    <property type="match status" value="1"/>
</dbReference>
<dbReference type="InterPro" id="IPR001590">
    <property type="entry name" value="Peptidase_M12B"/>
</dbReference>
<evidence type="ECO:0000256" key="4">
    <source>
        <dbReference type="ARBA" id="ARBA00023049"/>
    </source>
</evidence>
<dbReference type="Pfam" id="PF13688">
    <property type="entry name" value="Reprolysin_5"/>
    <property type="match status" value="1"/>
</dbReference>
<organism evidence="8">
    <name type="scientific">Rhipicephalus pulchellus</name>
    <name type="common">Yellow backed tick</name>
    <name type="synonym">Dermacentor pulchellus</name>
    <dbReference type="NCBI Taxonomy" id="72859"/>
    <lineage>
        <taxon>Eukaryota</taxon>
        <taxon>Metazoa</taxon>
        <taxon>Ecdysozoa</taxon>
        <taxon>Arthropoda</taxon>
        <taxon>Chelicerata</taxon>
        <taxon>Arachnida</taxon>
        <taxon>Acari</taxon>
        <taxon>Parasitiformes</taxon>
        <taxon>Ixodida</taxon>
        <taxon>Ixodoidea</taxon>
        <taxon>Ixodidae</taxon>
        <taxon>Rhipicephalinae</taxon>
        <taxon>Rhipicephalus</taxon>
        <taxon>Rhipicephalus</taxon>
    </lineage>
</organism>
<feature type="chain" id="PRO_5003981141" evidence="6">
    <location>
        <begin position="25"/>
        <end position="507"/>
    </location>
</feature>
<evidence type="ECO:0000256" key="3">
    <source>
        <dbReference type="ARBA" id="ARBA00022833"/>
    </source>
</evidence>
<dbReference type="SUPFAM" id="SSF55486">
    <property type="entry name" value="Metalloproteases ('zincins'), catalytic domain"/>
    <property type="match status" value="1"/>
</dbReference>
<keyword evidence="3 5" id="KW-0862">Zinc</keyword>
<feature type="binding site" evidence="5">
    <location>
        <position position="337"/>
    </location>
    <ligand>
        <name>Zn(2+)</name>
        <dbReference type="ChEBI" id="CHEBI:29105"/>
        <note>catalytic</note>
    </ligand>
</feature>
<accession>L7LRD4</accession>
<feature type="signal peptide" evidence="6">
    <location>
        <begin position="1"/>
        <end position="24"/>
    </location>
</feature>
<comment type="caution">
    <text evidence="5">Lacks conserved residue(s) required for the propagation of feature annotation.</text>
</comment>
<dbReference type="PROSITE" id="PS50215">
    <property type="entry name" value="ADAM_MEPRO"/>
    <property type="match status" value="1"/>
</dbReference>
<evidence type="ECO:0000256" key="6">
    <source>
        <dbReference type="SAM" id="SignalP"/>
    </source>
</evidence>
<keyword evidence="5" id="KW-0479">Metal-binding</keyword>
<dbReference type="Gene3D" id="3.40.1620.60">
    <property type="match status" value="1"/>
</dbReference>
<evidence type="ECO:0000256" key="1">
    <source>
        <dbReference type="ARBA" id="ARBA00022670"/>
    </source>
</evidence>
<evidence type="ECO:0000259" key="7">
    <source>
        <dbReference type="PROSITE" id="PS50215"/>
    </source>
</evidence>
<dbReference type="GO" id="GO:0004222">
    <property type="term" value="F:metalloendopeptidase activity"/>
    <property type="evidence" value="ECO:0007669"/>
    <property type="project" value="InterPro"/>
</dbReference>
<sequence length="507" mass="57455">MRVKVEDLTYRLFVLLHIVAAVFTQENGRRLVYPELFRSREADGGRILKITDDIILKLKKSSVLSREFLLRTYSDGIPLHTYMSGPYLEDDLYHDEASMASVTVSDDSGFTVEGIVNPKMRIAPLLMQERSEDGRIAHELVDIPDDPENDHDDYDLAASKLMRALTGSEPKNRSSKVTERSTDTVYPELFVVVDTAIAAIFSSTDKIIKYVAISVNAMNLRYLGVTDPKVKHRLVGLEVTTTQHEWFLRRVSMDPRYVHAQGTLASFQTYITQNSQLYGKADLVYLLTGQDLATVKNYQVSNRSAGYAYIRTVCTVNKVGVGEDRPPTFKGVHVMAHEIGHILGCLHDGEYSPSGYENIPGSENCPFGDGYMMSYLRKDKNTYKFSECSITQMRETARLQTATCLYEKNYVSTTLKKYYYLPGEMMTRTQQCQNALPTVRNAHYIEKFGVQDCSIRCGTSSKQTDAELKVLYLSDGTECKRKGRKKYNCINGLCMRKKKFYGFDAVP</sequence>
<evidence type="ECO:0000256" key="2">
    <source>
        <dbReference type="ARBA" id="ARBA00022801"/>
    </source>
</evidence>
<keyword evidence="4 8" id="KW-0482">Metalloprotease</keyword>
<reference evidence="8" key="1">
    <citation type="submission" date="2012-11" db="EMBL/GenBank/DDBJ databases">
        <authorList>
            <person name="Lucero-Rivera Y.E."/>
            <person name="Tovar-Ramirez D."/>
        </authorList>
    </citation>
    <scope>NUCLEOTIDE SEQUENCE</scope>
    <source>
        <tissue evidence="8">Salivary gland</tissue>
    </source>
</reference>
<dbReference type="PANTHER" id="PTHR11905:SF159">
    <property type="entry name" value="ADAM METALLOPROTEASE"/>
    <property type="match status" value="1"/>
</dbReference>
<feature type="active site" evidence="5">
    <location>
        <position position="338"/>
    </location>
</feature>
<dbReference type="EMBL" id="GACK01010749">
    <property type="protein sequence ID" value="JAA54285.1"/>
    <property type="molecule type" value="mRNA"/>
</dbReference>
<evidence type="ECO:0000313" key="8">
    <source>
        <dbReference type="EMBL" id="JAA54285.1"/>
    </source>
</evidence>
<feature type="binding site" evidence="5">
    <location>
        <position position="341"/>
    </location>
    <ligand>
        <name>Zn(2+)</name>
        <dbReference type="ChEBI" id="CHEBI:29105"/>
        <note>catalytic</note>
    </ligand>
</feature>